<evidence type="ECO:0000256" key="2">
    <source>
        <dbReference type="ARBA" id="ARBA00022964"/>
    </source>
</evidence>
<dbReference type="EMBL" id="JAEHFX010000002">
    <property type="protein sequence ID" value="MBK0402528.1"/>
    <property type="molecule type" value="Genomic_DNA"/>
</dbReference>
<reference evidence="6 7" key="1">
    <citation type="submission" date="2020-12" db="EMBL/GenBank/DDBJ databases">
        <title>Bacterial novel species Adhaeribacter sp. BT258 isolated from soil.</title>
        <authorList>
            <person name="Jung H.-Y."/>
        </authorList>
    </citation>
    <scope>NUCLEOTIDE SEQUENCE [LARGE SCALE GENOMIC DNA]</scope>
    <source>
        <strain evidence="6 7">BT258</strain>
    </source>
</reference>
<comment type="similarity">
    <text evidence="1">Belongs to the intradiol ring-cleavage dioxygenase family.</text>
</comment>
<dbReference type="SUPFAM" id="SSF49482">
    <property type="entry name" value="Aromatic compound dioxygenase"/>
    <property type="match status" value="1"/>
</dbReference>
<dbReference type="InterPro" id="IPR050770">
    <property type="entry name" value="Intradiol_RC_Dioxygenase"/>
</dbReference>
<comment type="caution">
    <text evidence="6">The sequence shown here is derived from an EMBL/GenBank/DDBJ whole genome shotgun (WGS) entry which is preliminary data.</text>
</comment>
<keyword evidence="2" id="KW-0223">Dioxygenase</keyword>
<dbReference type="InterPro" id="IPR000627">
    <property type="entry name" value="Intradiol_dOase_C"/>
</dbReference>
<evidence type="ECO:0000313" key="7">
    <source>
        <dbReference type="Proteomes" id="UP000644147"/>
    </source>
</evidence>
<dbReference type="InterPro" id="IPR015889">
    <property type="entry name" value="Intradiol_dOase_core"/>
</dbReference>
<dbReference type="PANTHER" id="PTHR33711">
    <property type="entry name" value="DIOXYGENASE, PUTATIVE (AFU_ORTHOLOGUE AFUA_2G02910)-RELATED"/>
    <property type="match status" value="1"/>
</dbReference>
<evidence type="ECO:0000256" key="4">
    <source>
        <dbReference type="SAM" id="SignalP"/>
    </source>
</evidence>
<organism evidence="6 7">
    <name type="scientific">Adhaeribacter terrigena</name>
    <dbReference type="NCBI Taxonomy" id="2793070"/>
    <lineage>
        <taxon>Bacteria</taxon>
        <taxon>Pseudomonadati</taxon>
        <taxon>Bacteroidota</taxon>
        <taxon>Cytophagia</taxon>
        <taxon>Cytophagales</taxon>
        <taxon>Hymenobacteraceae</taxon>
        <taxon>Adhaeribacter</taxon>
    </lineage>
</organism>
<keyword evidence="4" id="KW-0732">Signal</keyword>
<dbReference type="Gene3D" id="2.60.130.10">
    <property type="entry name" value="Aromatic compound dioxygenase"/>
    <property type="match status" value="1"/>
</dbReference>
<dbReference type="RefSeq" id="WP_200505273.1">
    <property type="nucleotide sequence ID" value="NZ_JAEHFX010000002.1"/>
</dbReference>
<protein>
    <recommendedName>
        <fullName evidence="5">Intradiol ring-cleavage dioxygenases domain-containing protein</fullName>
    </recommendedName>
</protein>
<dbReference type="Pfam" id="PF00775">
    <property type="entry name" value="Dioxygenase_C"/>
    <property type="match status" value="1"/>
</dbReference>
<feature type="chain" id="PRO_5046266155" description="Intradiol ring-cleavage dioxygenases domain-containing protein" evidence="4">
    <location>
        <begin position="22"/>
        <end position="201"/>
    </location>
</feature>
<keyword evidence="3" id="KW-0560">Oxidoreductase</keyword>
<keyword evidence="7" id="KW-1185">Reference proteome</keyword>
<evidence type="ECO:0000256" key="3">
    <source>
        <dbReference type="ARBA" id="ARBA00023002"/>
    </source>
</evidence>
<name>A0ABS1C1M5_9BACT</name>
<evidence type="ECO:0000259" key="5">
    <source>
        <dbReference type="Pfam" id="PF00775"/>
    </source>
</evidence>
<proteinExistence type="inferred from homology"/>
<gene>
    <name evidence="6" type="ORF">I5M27_05995</name>
</gene>
<dbReference type="PANTHER" id="PTHR33711:SF10">
    <property type="entry name" value="INTRADIOL RING-CLEAVAGE DIOXYGENASES DOMAIN-CONTAINING PROTEIN"/>
    <property type="match status" value="1"/>
</dbReference>
<dbReference type="Proteomes" id="UP000644147">
    <property type="component" value="Unassembled WGS sequence"/>
</dbReference>
<sequence>MDRKKFLLSYSLLALSFSTFGSVVKKLDGNYVGDCETTNDILGPFYRPNAPLRTDLTFEGLTGNQLMIKGKVLGADCRTPLQGALVEIWHCDTQGEYDNDSKAFRHRAGWKTNNQGEYAFKTIIPGKYLNGDLYRPSHIHFRVTHKSGRELISQIYFNGDPHIPADPWASQGKAKHRILNIYPDDVNSTLAINFDISLRNK</sequence>
<accession>A0ABS1C1M5</accession>
<feature type="domain" description="Intradiol ring-cleavage dioxygenases" evidence="5">
    <location>
        <begin position="42"/>
        <end position="199"/>
    </location>
</feature>
<evidence type="ECO:0000256" key="1">
    <source>
        <dbReference type="ARBA" id="ARBA00007825"/>
    </source>
</evidence>
<feature type="signal peptide" evidence="4">
    <location>
        <begin position="1"/>
        <end position="21"/>
    </location>
</feature>
<evidence type="ECO:0000313" key="6">
    <source>
        <dbReference type="EMBL" id="MBK0402528.1"/>
    </source>
</evidence>